<feature type="domain" description="PpiC" evidence="13">
    <location>
        <begin position="262"/>
        <end position="361"/>
    </location>
</feature>
<evidence type="ECO:0000256" key="8">
    <source>
        <dbReference type="ARBA" id="ARBA00038408"/>
    </source>
</evidence>
<gene>
    <name evidence="14" type="ORF">SAMN05216296_1343</name>
</gene>
<dbReference type="PROSITE" id="PS50198">
    <property type="entry name" value="PPIC_PPIASE_2"/>
    <property type="match status" value="1"/>
</dbReference>
<evidence type="ECO:0000256" key="10">
    <source>
        <dbReference type="ARBA" id="ARBA00042775"/>
    </source>
</evidence>
<evidence type="ECO:0000256" key="9">
    <source>
        <dbReference type="ARBA" id="ARBA00040743"/>
    </source>
</evidence>
<evidence type="ECO:0000256" key="3">
    <source>
        <dbReference type="ARBA" id="ARBA00022519"/>
    </source>
</evidence>
<comment type="similarity">
    <text evidence="8">Belongs to the PpiD chaperone family.</text>
</comment>
<dbReference type="Proteomes" id="UP000243232">
    <property type="component" value="Chromosome I"/>
</dbReference>
<sequence>MLQNIRDNSQGWIAKTIIGLMVVLMALFGVDQIFQSTSNAQDAAEVNGEAISLNELAKAEDLQRRRLQQQLGSNFDESLIDEKLLRDAALKGLIERQLLLQGTASADFALSDAALDQVMLQEPQFQIDGKFNPDRFDMVIRQMGYSRPQFRQMLREEMLIVQLRAGLGGSSFVTDAEINNFARLEKQRRDFATLTLKATTQGIDVTEADIQAFYDEHAAEFLSPEQVQLEYVELKKDGFFDQVEVTADELQSQYQKEIAGLAEQRQAAHILIEVNDQVSDEQAKQKLVELQQRLAAGEDFAVLAKEFSADPGSAGNGGDLGYAGPGVYDPAFEQALYALKQNEISAPVRSAYGWHLIKLLGVQGADVPPFDSLKEKLTKDLKTEKVEQRFVEASKELENSSFESADLVQPAQEQGLEIKLSEVFGREGGKEGLAANRQVLQAAFSEDLLENAANSQLIELDPDTVVVVRVKTHDKPEQLPLATVSSAIREELLMQRAAKAAREKGEQLLAALRDGKTLADEKLADQTWTVVEAAARNQEGVAPEVLQELFRMPRPGASGKPSYDGIATRNGDYILIRLNGVNEPQNDLSNEEKAEYRKFLSSRQGELDFAAYRRQLQDKADIERF</sequence>
<keyword evidence="11" id="KW-0697">Rotamase</keyword>
<evidence type="ECO:0000256" key="5">
    <source>
        <dbReference type="ARBA" id="ARBA00022989"/>
    </source>
</evidence>
<dbReference type="OrthoDB" id="9812372at2"/>
<evidence type="ECO:0000256" key="2">
    <source>
        <dbReference type="ARBA" id="ARBA00022475"/>
    </source>
</evidence>
<keyword evidence="6 12" id="KW-0472">Membrane</keyword>
<dbReference type="Gene3D" id="1.10.4030.10">
    <property type="entry name" value="Porin chaperone SurA, peptide-binding domain"/>
    <property type="match status" value="1"/>
</dbReference>
<organism evidence="14 15">
    <name type="scientific">Pseudomonas pohangensis</name>
    <dbReference type="NCBI Taxonomy" id="364197"/>
    <lineage>
        <taxon>Bacteria</taxon>
        <taxon>Pseudomonadati</taxon>
        <taxon>Pseudomonadota</taxon>
        <taxon>Gammaproteobacteria</taxon>
        <taxon>Pseudomonadales</taxon>
        <taxon>Pseudomonadaceae</taxon>
        <taxon>Pseudomonas</taxon>
    </lineage>
</organism>
<dbReference type="GO" id="GO:0003755">
    <property type="term" value="F:peptidyl-prolyl cis-trans isomerase activity"/>
    <property type="evidence" value="ECO:0007669"/>
    <property type="project" value="UniProtKB-KW"/>
</dbReference>
<dbReference type="GO" id="GO:0005886">
    <property type="term" value="C:plasma membrane"/>
    <property type="evidence" value="ECO:0007669"/>
    <property type="project" value="UniProtKB-SubCell"/>
</dbReference>
<dbReference type="SUPFAM" id="SSF54534">
    <property type="entry name" value="FKBP-like"/>
    <property type="match status" value="1"/>
</dbReference>
<dbReference type="SUPFAM" id="SSF109998">
    <property type="entry name" value="Triger factor/SurA peptide-binding domain-like"/>
    <property type="match status" value="1"/>
</dbReference>
<keyword evidence="3" id="KW-0997">Cell inner membrane</keyword>
<dbReference type="InterPro" id="IPR027304">
    <property type="entry name" value="Trigger_fact/SurA_dom_sf"/>
</dbReference>
<keyword evidence="7" id="KW-0143">Chaperone</keyword>
<dbReference type="RefSeq" id="WP_090193676.1">
    <property type="nucleotide sequence ID" value="NZ_LT629785.1"/>
</dbReference>
<evidence type="ECO:0000256" key="12">
    <source>
        <dbReference type="SAM" id="Phobius"/>
    </source>
</evidence>
<evidence type="ECO:0000256" key="11">
    <source>
        <dbReference type="PROSITE-ProRule" id="PRU00278"/>
    </source>
</evidence>
<dbReference type="Pfam" id="PF00639">
    <property type="entry name" value="Rotamase"/>
    <property type="match status" value="1"/>
</dbReference>
<comment type="subcellular location">
    <subcellularLocation>
        <location evidence="1">Cell inner membrane</location>
        <topology evidence="1">Single-pass type II membrane protein</topology>
        <orientation evidence="1">Periplasmic side</orientation>
    </subcellularLocation>
</comment>
<dbReference type="InterPro" id="IPR000297">
    <property type="entry name" value="PPIase_PpiC"/>
</dbReference>
<dbReference type="AlphaFoldDB" id="A0A1H2F5V7"/>
<evidence type="ECO:0000313" key="14">
    <source>
        <dbReference type="EMBL" id="SDU02643.1"/>
    </source>
</evidence>
<reference evidence="15" key="1">
    <citation type="submission" date="2016-10" db="EMBL/GenBank/DDBJ databases">
        <authorList>
            <person name="Varghese N."/>
            <person name="Submissions S."/>
        </authorList>
    </citation>
    <scope>NUCLEOTIDE SEQUENCE [LARGE SCALE GENOMIC DNA]</scope>
    <source>
        <strain evidence="15">DSM 17875</strain>
    </source>
</reference>
<dbReference type="InterPro" id="IPR046357">
    <property type="entry name" value="PPIase_dom_sf"/>
</dbReference>
<evidence type="ECO:0000256" key="6">
    <source>
        <dbReference type="ARBA" id="ARBA00023136"/>
    </source>
</evidence>
<evidence type="ECO:0000313" key="15">
    <source>
        <dbReference type="Proteomes" id="UP000243232"/>
    </source>
</evidence>
<protein>
    <recommendedName>
        <fullName evidence="9">Periplasmic chaperone PpiD</fullName>
    </recommendedName>
    <alternativeName>
        <fullName evidence="10">Periplasmic folding chaperone</fullName>
    </alternativeName>
</protein>
<feature type="transmembrane region" description="Helical" evidence="12">
    <location>
        <begin position="12"/>
        <end position="30"/>
    </location>
</feature>
<accession>A0A1H2F5V7</accession>
<keyword evidence="2" id="KW-1003">Cell membrane</keyword>
<evidence type="ECO:0000256" key="1">
    <source>
        <dbReference type="ARBA" id="ARBA00004382"/>
    </source>
</evidence>
<dbReference type="Pfam" id="PF13624">
    <property type="entry name" value="SurA_N_3"/>
    <property type="match status" value="1"/>
</dbReference>
<name>A0A1H2F5V7_9PSED</name>
<dbReference type="Gene3D" id="3.10.50.40">
    <property type="match status" value="1"/>
</dbReference>
<dbReference type="InterPro" id="IPR023058">
    <property type="entry name" value="PPIase_PpiC_CS"/>
</dbReference>
<evidence type="ECO:0000259" key="13">
    <source>
        <dbReference type="PROSITE" id="PS50198"/>
    </source>
</evidence>
<keyword evidence="4 12" id="KW-0812">Transmembrane</keyword>
<keyword evidence="5 12" id="KW-1133">Transmembrane helix</keyword>
<dbReference type="PANTHER" id="PTHR47529:SF1">
    <property type="entry name" value="PERIPLASMIC CHAPERONE PPID"/>
    <property type="match status" value="1"/>
</dbReference>
<dbReference type="PROSITE" id="PS01096">
    <property type="entry name" value="PPIC_PPIASE_1"/>
    <property type="match status" value="1"/>
</dbReference>
<evidence type="ECO:0000256" key="4">
    <source>
        <dbReference type="ARBA" id="ARBA00022692"/>
    </source>
</evidence>
<dbReference type="InterPro" id="IPR052029">
    <property type="entry name" value="PpiD_chaperone"/>
</dbReference>
<keyword evidence="11 14" id="KW-0413">Isomerase</keyword>
<dbReference type="STRING" id="364197.SAMN05216296_1343"/>
<dbReference type="PANTHER" id="PTHR47529">
    <property type="entry name" value="PEPTIDYL-PROLYL CIS-TRANS ISOMERASE D"/>
    <property type="match status" value="1"/>
</dbReference>
<keyword evidence="15" id="KW-1185">Reference proteome</keyword>
<evidence type="ECO:0000256" key="7">
    <source>
        <dbReference type="ARBA" id="ARBA00023186"/>
    </source>
</evidence>
<proteinExistence type="inferred from homology"/>
<dbReference type="EMBL" id="LT629785">
    <property type="protein sequence ID" value="SDU02643.1"/>
    <property type="molecule type" value="Genomic_DNA"/>
</dbReference>